<keyword evidence="1" id="KW-0732">Signal</keyword>
<name>A0ABY4CUL0_9BACT</name>
<organism evidence="3 4">
    <name type="scientific">Hymenobacter tibetensis</name>
    <dbReference type="NCBI Taxonomy" id="497967"/>
    <lineage>
        <taxon>Bacteria</taxon>
        <taxon>Pseudomonadati</taxon>
        <taxon>Bacteroidota</taxon>
        <taxon>Cytophagia</taxon>
        <taxon>Cytophagales</taxon>
        <taxon>Hymenobacteraceae</taxon>
        <taxon>Hymenobacter</taxon>
    </lineage>
</organism>
<protein>
    <recommendedName>
        <fullName evidence="5">Alpha/beta hydrolase</fullName>
    </recommendedName>
</protein>
<evidence type="ECO:0000256" key="1">
    <source>
        <dbReference type="ARBA" id="ARBA00022729"/>
    </source>
</evidence>
<evidence type="ECO:0000256" key="2">
    <source>
        <dbReference type="ARBA" id="ARBA00022801"/>
    </source>
</evidence>
<evidence type="ECO:0000313" key="3">
    <source>
        <dbReference type="EMBL" id="UOG73955.1"/>
    </source>
</evidence>
<dbReference type="RefSeq" id="WP_243797059.1">
    <property type="nucleotide sequence ID" value="NZ_CP094669.1"/>
</dbReference>
<proteinExistence type="predicted"/>
<dbReference type="PANTHER" id="PTHR43037">
    <property type="entry name" value="UNNAMED PRODUCT-RELATED"/>
    <property type="match status" value="1"/>
</dbReference>
<reference evidence="3 4" key="1">
    <citation type="submission" date="2022-03" db="EMBL/GenBank/DDBJ databases">
        <title>Hymenobactersp. isolated from the air.</title>
        <authorList>
            <person name="Won M."/>
            <person name="Kwon S.-W."/>
        </authorList>
    </citation>
    <scope>NUCLEOTIDE SEQUENCE [LARGE SCALE GENOMIC DNA]</scope>
    <source>
        <strain evidence="3 4">KACC 21982</strain>
    </source>
</reference>
<dbReference type="PANTHER" id="PTHR43037:SF5">
    <property type="entry name" value="FERULOYL ESTERASE"/>
    <property type="match status" value="1"/>
</dbReference>
<keyword evidence="2" id="KW-0378">Hydrolase</keyword>
<dbReference type="Gene3D" id="3.40.50.1820">
    <property type="entry name" value="alpha/beta hydrolase"/>
    <property type="match status" value="1"/>
</dbReference>
<gene>
    <name evidence="3" type="ORF">MTX78_17755</name>
</gene>
<accession>A0ABY4CUL0</accession>
<sequence>MLPEQYVPSKRNSERPARYRKHFLLLLLVLLAVGRPVQAQKKLSADSIAAVEKQWLAKTTGNAIRPRSGNTFRKAPTGVALYFIQADSLQVPYWVYVPTHYDPAKPHKTIVYLHGGVGSTKQFQYKDPEYATESIFALAERYNAIVLYPFARKDFGWMNQLASFQYVLDVVSAAKQTYHIDAKQVYLGGMSNGGSATFWFASHHSNLFAGFYSFAALPKLQVGDINFKALSAKPFYSLHAKDDSLYLYKNVLATYNLHKAEATAWHLETVEQGNHGFIYRKNGEEVMRNLLDKLLQ</sequence>
<dbReference type="SUPFAM" id="SSF53474">
    <property type="entry name" value="alpha/beta-Hydrolases"/>
    <property type="match status" value="1"/>
</dbReference>
<dbReference type="InterPro" id="IPR050955">
    <property type="entry name" value="Plant_Biomass_Hydrol_Est"/>
</dbReference>
<dbReference type="InterPro" id="IPR029058">
    <property type="entry name" value="AB_hydrolase_fold"/>
</dbReference>
<evidence type="ECO:0000313" key="4">
    <source>
        <dbReference type="Proteomes" id="UP000831113"/>
    </source>
</evidence>
<dbReference type="Proteomes" id="UP000831113">
    <property type="component" value="Chromosome"/>
</dbReference>
<dbReference type="EMBL" id="CP094669">
    <property type="protein sequence ID" value="UOG73955.1"/>
    <property type="molecule type" value="Genomic_DNA"/>
</dbReference>
<keyword evidence="4" id="KW-1185">Reference proteome</keyword>
<evidence type="ECO:0008006" key="5">
    <source>
        <dbReference type="Google" id="ProtNLM"/>
    </source>
</evidence>